<dbReference type="GO" id="GO:0016853">
    <property type="term" value="F:isomerase activity"/>
    <property type="evidence" value="ECO:0007669"/>
    <property type="project" value="UniProtKB-KW"/>
</dbReference>
<evidence type="ECO:0000313" key="7">
    <source>
        <dbReference type="EMBL" id="GAA4301663.1"/>
    </source>
</evidence>
<name>A0ABP8FE83_9BACT</name>
<dbReference type="PRINTS" id="PR00153">
    <property type="entry name" value="CSAPPISMRASE"/>
</dbReference>
<dbReference type="Proteomes" id="UP001501207">
    <property type="component" value="Unassembled WGS sequence"/>
</dbReference>
<gene>
    <name evidence="7" type="ORF">GCM10023143_03610</name>
</gene>
<dbReference type="RefSeq" id="WP_344974392.1">
    <property type="nucleotide sequence ID" value="NZ_BAABFN010000001.1"/>
</dbReference>
<evidence type="ECO:0000256" key="2">
    <source>
        <dbReference type="ARBA" id="ARBA00007365"/>
    </source>
</evidence>
<dbReference type="PIRSF" id="PIRSF001467">
    <property type="entry name" value="Peptidylpro_ismrse"/>
    <property type="match status" value="1"/>
</dbReference>
<evidence type="ECO:0000256" key="4">
    <source>
        <dbReference type="ARBA" id="ARBA00023235"/>
    </source>
</evidence>
<dbReference type="InterPro" id="IPR029000">
    <property type="entry name" value="Cyclophilin-like_dom_sf"/>
</dbReference>
<dbReference type="Pfam" id="PF00160">
    <property type="entry name" value="Pro_isomerase"/>
    <property type="match status" value="1"/>
</dbReference>
<feature type="signal peptide" evidence="5">
    <location>
        <begin position="1"/>
        <end position="18"/>
    </location>
</feature>
<comment type="function">
    <text evidence="1 5">PPIases accelerate the folding of proteins. It catalyzes the cis-trans isomerization of proline imidic peptide bonds in oligopeptides.</text>
</comment>
<comment type="catalytic activity">
    <reaction evidence="5">
        <text>[protein]-peptidylproline (omega=180) = [protein]-peptidylproline (omega=0)</text>
        <dbReference type="Rhea" id="RHEA:16237"/>
        <dbReference type="Rhea" id="RHEA-COMP:10747"/>
        <dbReference type="Rhea" id="RHEA-COMP:10748"/>
        <dbReference type="ChEBI" id="CHEBI:83833"/>
        <dbReference type="ChEBI" id="CHEBI:83834"/>
        <dbReference type="EC" id="5.2.1.8"/>
    </reaction>
</comment>
<feature type="domain" description="PPIase cyclophilin-type" evidence="6">
    <location>
        <begin position="27"/>
        <end position="206"/>
    </location>
</feature>
<evidence type="ECO:0000256" key="1">
    <source>
        <dbReference type="ARBA" id="ARBA00002388"/>
    </source>
</evidence>
<dbReference type="EC" id="5.2.1.8" evidence="5"/>
<dbReference type="InterPro" id="IPR002130">
    <property type="entry name" value="Cyclophilin-type_PPIase_dom"/>
</dbReference>
<evidence type="ECO:0000313" key="8">
    <source>
        <dbReference type="Proteomes" id="UP001501207"/>
    </source>
</evidence>
<organism evidence="7 8">
    <name type="scientific">Compostibacter hankyongensis</name>
    <dbReference type="NCBI Taxonomy" id="1007089"/>
    <lineage>
        <taxon>Bacteria</taxon>
        <taxon>Pseudomonadati</taxon>
        <taxon>Bacteroidota</taxon>
        <taxon>Chitinophagia</taxon>
        <taxon>Chitinophagales</taxon>
        <taxon>Chitinophagaceae</taxon>
        <taxon>Compostibacter</taxon>
    </lineage>
</organism>
<dbReference type="InterPro" id="IPR024936">
    <property type="entry name" value="Cyclophilin-type_PPIase"/>
</dbReference>
<dbReference type="PANTHER" id="PTHR45625">
    <property type="entry name" value="PEPTIDYL-PROLYL CIS-TRANS ISOMERASE-RELATED"/>
    <property type="match status" value="1"/>
</dbReference>
<dbReference type="CDD" id="cd00317">
    <property type="entry name" value="cyclophilin"/>
    <property type="match status" value="1"/>
</dbReference>
<dbReference type="SUPFAM" id="SSF50891">
    <property type="entry name" value="Cyclophilin-like"/>
    <property type="match status" value="1"/>
</dbReference>
<dbReference type="Gene3D" id="2.40.100.10">
    <property type="entry name" value="Cyclophilin-like"/>
    <property type="match status" value="1"/>
</dbReference>
<dbReference type="InterPro" id="IPR020892">
    <property type="entry name" value="Cyclophilin-type_PPIase_CS"/>
</dbReference>
<evidence type="ECO:0000259" key="6">
    <source>
        <dbReference type="PROSITE" id="PS50072"/>
    </source>
</evidence>
<dbReference type="InterPro" id="IPR044666">
    <property type="entry name" value="Cyclophilin_A-like"/>
</dbReference>
<dbReference type="PROSITE" id="PS50072">
    <property type="entry name" value="CSA_PPIASE_2"/>
    <property type="match status" value="1"/>
</dbReference>
<keyword evidence="4 5" id="KW-0413">Isomerase</keyword>
<reference evidence="8" key="1">
    <citation type="journal article" date="2019" name="Int. J. Syst. Evol. Microbiol.">
        <title>The Global Catalogue of Microorganisms (GCM) 10K type strain sequencing project: providing services to taxonomists for standard genome sequencing and annotation.</title>
        <authorList>
            <consortium name="The Broad Institute Genomics Platform"/>
            <consortium name="The Broad Institute Genome Sequencing Center for Infectious Disease"/>
            <person name="Wu L."/>
            <person name="Ma J."/>
        </authorList>
    </citation>
    <scope>NUCLEOTIDE SEQUENCE [LARGE SCALE GENOMIC DNA]</scope>
    <source>
        <strain evidence="8">JCM 17664</strain>
    </source>
</reference>
<keyword evidence="8" id="KW-1185">Reference proteome</keyword>
<evidence type="ECO:0000256" key="3">
    <source>
        <dbReference type="ARBA" id="ARBA00023110"/>
    </source>
</evidence>
<sequence>MKASLLFALLLATTLATAQHRRVKIITPYGTMLVELSDKTPQHRNNFLRLVKKHFYDGLLFHRVIKDFMIQGGDPDSRKAAAGAPLGDGDVGHTVPAEFRPELFHRKGALAAAREGDDVNPQKASSGCQFYLVQGRTYTDAEMDQIAQRFGHDIPPDHRAVYKTTGGTPFLDMNYTVFGQVLKGMEVIDKIAALPTDDRDRPLKDVPMKIRRVHKFLFF</sequence>
<comment type="caution">
    <text evidence="7">The sequence shown here is derived from an EMBL/GenBank/DDBJ whole genome shotgun (WGS) entry which is preliminary data.</text>
</comment>
<accession>A0ABP8FE83</accession>
<proteinExistence type="inferred from homology"/>
<feature type="chain" id="PRO_5045013427" description="Peptidyl-prolyl cis-trans isomerase" evidence="5">
    <location>
        <begin position="19"/>
        <end position="219"/>
    </location>
</feature>
<dbReference type="PROSITE" id="PS00170">
    <property type="entry name" value="CSA_PPIASE_1"/>
    <property type="match status" value="1"/>
</dbReference>
<keyword evidence="5" id="KW-0732">Signal</keyword>
<dbReference type="PANTHER" id="PTHR45625:SF4">
    <property type="entry name" value="PEPTIDYLPROLYL ISOMERASE DOMAIN AND WD REPEAT-CONTAINING PROTEIN 1"/>
    <property type="match status" value="1"/>
</dbReference>
<keyword evidence="3 5" id="KW-0697">Rotamase</keyword>
<dbReference type="EMBL" id="BAABFN010000001">
    <property type="protein sequence ID" value="GAA4301663.1"/>
    <property type="molecule type" value="Genomic_DNA"/>
</dbReference>
<evidence type="ECO:0000256" key="5">
    <source>
        <dbReference type="RuleBase" id="RU363019"/>
    </source>
</evidence>
<protein>
    <recommendedName>
        <fullName evidence="5">Peptidyl-prolyl cis-trans isomerase</fullName>
        <shortName evidence="5">PPIase</shortName>
        <ecNumber evidence="5">5.2.1.8</ecNumber>
    </recommendedName>
</protein>
<comment type="similarity">
    <text evidence="2 5">Belongs to the cyclophilin-type PPIase family.</text>
</comment>